<proteinExistence type="predicted"/>
<dbReference type="RefSeq" id="WP_166395712.1">
    <property type="nucleotide sequence ID" value="NZ_CP045121.1"/>
</dbReference>
<keyword evidence="2" id="KW-1185">Reference proteome</keyword>
<organism evidence="1 2">
    <name type="scientific">Rubrobacter marinus</name>
    <dbReference type="NCBI Taxonomy" id="2653852"/>
    <lineage>
        <taxon>Bacteria</taxon>
        <taxon>Bacillati</taxon>
        <taxon>Actinomycetota</taxon>
        <taxon>Rubrobacteria</taxon>
        <taxon>Rubrobacterales</taxon>
        <taxon>Rubrobacteraceae</taxon>
        <taxon>Rubrobacter</taxon>
    </lineage>
</organism>
<protein>
    <submittedName>
        <fullName evidence="1">Uncharacterized protein</fullName>
    </submittedName>
</protein>
<evidence type="ECO:0000313" key="1">
    <source>
        <dbReference type="EMBL" id="QIN78034.1"/>
    </source>
</evidence>
<evidence type="ECO:0000313" key="2">
    <source>
        <dbReference type="Proteomes" id="UP000502706"/>
    </source>
</evidence>
<sequence>MEIKNAQALTGPFGRWPSFHDAEVVSVLLDRRGDEGPTLTAEILVFGTGQTDERGSRAKGTEVLATLRFSSVELHDLVEFNRQNVLFSLELSELEPKGGGRRYRVDMNPSYGCGASFECRAVEVVSVDPPDEP</sequence>
<dbReference type="Proteomes" id="UP000502706">
    <property type="component" value="Chromosome"/>
</dbReference>
<gene>
    <name evidence="1" type="ORF">GBA65_05335</name>
</gene>
<dbReference type="KEGG" id="rmar:GBA65_05335"/>
<dbReference type="AlphaFoldDB" id="A0A6G8PV17"/>
<reference evidence="1 2" key="1">
    <citation type="submission" date="2019-10" db="EMBL/GenBank/DDBJ databases">
        <title>Rubrobacter sp nov SCSIO 52915 isolated from a deep-sea sediment in the South China Sea.</title>
        <authorList>
            <person name="Chen R.W."/>
        </authorList>
    </citation>
    <scope>NUCLEOTIDE SEQUENCE [LARGE SCALE GENOMIC DNA]</scope>
    <source>
        <strain evidence="1 2">SCSIO 52915</strain>
    </source>
</reference>
<name>A0A6G8PV17_9ACTN</name>
<dbReference type="InterPro" id="IPR028957">
    <property type="entry name" value="Imm50"/>
</dbReference>
<accession>A0A6G8PV17</accession>
<dbReference type="Pfam" id="PF15594">
    <property type="entry name" value="Imm50"/>
    <property type="match status" value="1"/>
</dbReference>
<dbReference type="EMBL" id="CP045121">
    <property type="protein sequence ID" value="QIN78034.1"/>
    <property type="molecule type" value="Genomic_DNA"/>
</dbReference>